<evidence type="ECO:0000313" key="3">
    <source>
        <dbReference type="Proteomes" id="UP001281614"/>
    </source>
</evidence>
<organism evidence="2 3">
    <name type="scientific">Colletotrichum kahawae</name>
    <name type="common">Coffee berry disease fungus</name>
    <dbReference type="NCBI Taxonomy" id="34407"/>
    <lineage>
        <taxon>Eukaryota</taxon>
        <taxon>Fungi</taxon>
        <taxon>Dikarya</taxon>
        <taxon>Ascomycota</taxon>
        <taxon>Pezizomycotina</taxon>
        <taxon>Sordariomycetes</taxon>
        <taxon>Hypocreomycetidae</taxon>
        <taxon>Glomerellales</taxon>
        <taxon>Glomerellaceae</taxon>
        <taxon>Colletotrichum</taxon>
        <taxon>Colletotrichum gloeosporioides species complex</taxon>
    </lineage>
</organism>
<feature type="region of interest" description="Disordered" evidence="1">
    <location>
        <begin position="33"/>
        <end position="100"/>
    </location>
</feature>
<name>A0AAD9YDR2_COLKA</name>
<accession>A0AAD9YDR2</accession>
<evidence type="ECO:0000313" key="2">
    <source>
        <dbReference type="EMBL" id="KAK2757419.1"/>
    </source>
</evidence>
<dbReference type="AlphaFoldDB" id="A0AAD9YDR2"/>
<sequence>MRCRIFSTLAHRAYPIATILHPCLVRLKRLQRKTSLVDTENPKRISFRSSRPPPPQNPKLQSSCSSHSPPKSNKLAQSDRPFIHIQTDPSGGYHVGDRRT</sequence>
<evidence type="ECO:0000256" key="1">
    <source>
        <dbReference type="SAM" id="MobiDB-lite"/>
    </source>
</evidence>
<reference evidence="2" key="1">
    <citation type="submission" date="2023-02" db="EMBL/GenBank/DDBJ databases">
        <title>Colletotrichum kahawae CIFC_Que2 genome sequencing and assembly.</title>
        <authorList>
            <person name="Baroncelli R."/>
        </authorList>
    </citation>
    <scope>NUCLEOTIDE SEQUENCE</scope>
    <source>
        <strain evidence="2">CIFC_Que2</strain>
    </source>
</reference>
<comment type="caution">
    <text evidence="2">The sequence shown here is derived from an EMBL/GenBank/DDBJ whole genome shotgun (WGS) entry which is preliminary data.</text>
</comment>
<dbReference type="EMBL" id="VYYT01000200">
    <property type="protein sequence ID" value="KAK2757419.1"/>
    <property type="molecule type" value="Genomic_DNA"/>
</dbReference>
<dbReference type="Proteomes" id="UP001281614">
    <property type="component" value="Unassembled WGS sequence"/>
</dbReference>
<feature type="compositionally biased region" description="Low complexity" evidence="1">
    <location>
        <begin position="58"/>
        <end position="74"/>
    </location>
</feature>
<keyword evidence="3" id="KW-1185">Reference proteome</keyword>
<gene>
    <name evidence="2" type="ORF">CKAH01_05676</name>
</gene>
<proteinExistence type="predicted"/>
<protein>
    <submittedName>
        <fullName evidence="2">Uncharacterized protein</fullName>
    </submittedName>
</protein>